<dbReference type="Proteomes" id="UP000295075">
    <property type="component" value="Unassembled WGS sequence"/>
</dbReference>
<evidence type="ECO:0000313" key="1">
    <source>
        <dbReference type="EMBL" id="TDC28333.1"/>
    </source>
</evidence>
<reference evidence="1 2" key="1">
    <citation type="submission" date="2019-03" db="EMBL/GenBank/DDBJ databases">
        <title>Draft genome sequences of novel Actinobacteria.</title>
        <authorList>
            <person name="Sahin N."/>
            <person name="Ay H."/>
            <person name="Saygin H."/>
        </authorList>
    </citation>
    <scope>NUCLEOTIDE SEQUENCE [LARGE SCALE GENOMIC DNA]</scope>
    <source>
        <strain evidence="1 2">JCM 30547</strain>
    </source>
</reference>
<gene>
    <name evidence="1" type="ORF">E1261_18790</name>
</gene>
<name>A0A4R4Q0Q4_9ACTN</name>
<proteinExistence type="predicted"/>
<keyword evidence="2" id="KW-1185">Reference proteome</keyword>
<dbReference type="OrthoDB" id="3826308at2"/>
<dbReference type="AlphaFoldDB" id="A0A4R4Q0Q4"/>
<evidence type="ECO:0000313" key="2">
    <source>
        <dbReference type="Proteomes" id="UP000295075"/>
    </source>
</evidence>
<comment type="caution">
    <text evidence="1">The sequence shown here is derived from an EMBL/GenBank/DDBJ whole genome shotgun (WGS) entry which is preliminary data.</text>
</comment>
<dbReference type="RefSeq" id="WP_132408181.1">
    <property type="nucleotide sequence ID" value="NZ_SMKA01000079.1"/>
</dbReference>
<dbReference type="SUPFAM" id="SSF54593">
    <property type="entry name" value="Glyoxalase/Bleomycin resistance protein/Dihydroxybiphenyl dioxygenase"/>
    <property type="match status" value="1"/>
</dbReference>
<dbReference type="EMBL" id="SMKA01000079">
    <property type="protein sequence ID" value="TDC28333.1"/>
    <property type="molecule type" value="Genomic_DNA"/>
</dbReference>
<protein>
    <submittedName>
        <fullName evidence="1">Uncharacterized protein</fullName>
    </submittedName>
</protein>
<dbReference type="InterPro" id="IPR029068">
    <property type="entry name" value="Glyas_Bleomycin-R_OHBP_Dase"/>
</dbReference>
<accession>A0A4R4Q0Q4</accession>
<organism evidence="1 2">
    <name type="scientific">Kribbella albertanoniae</name>
    <dbReference type="NCBI Taxonomy" id="1266829"/>
    <lineage>
        <taxon>Bacteria</taxon>
        <taxon>Bacillati</taxon>
        <taxon>Actinomycetota</taxon>
        <taxon>Actinomycetes</taxon>
        <taxon>Propionibacteriales</taxon>
        <taxon>Kribbellaceae</taxon>
        <taxon>Kribbella</taxon>
    </lineage>
</organism>
<dbReference type="Gene3D" id="3.10.180.10">
    <property type="entry name" value="2,3-Dihydroxybiphenyl 1,2-Dioxygenase, domain 1"/>
    <property type="match status" value="1"/>
</dbReference>
<sequence>MKLLFELRPVEHLEASVDYYRTLGLLPVAWPSDDSALLGTAPDSPPVLALVQDPAEGALGTGGVYDVGDLSTFFERHAELDWLLTPADGPFGRYAVFADRTGTAIRLLEPADRHTLWAGNHRLASASA</sequence>